<evidence type="ECO:0000313" key="3">
    <source>
        <dbReference type="Proteomes" id="UP000007962"/>
    </source>
</evidence>
<evidence type="ECO:0000313" key="2">
    <source>
        <dbReference type="EMBL" id="ACQ81714.1"/>
    </source>
</evidence>
<dbReference type="InterPro" id="IPR042001">
    <property type="entry name" value="Sortase_F"/>
</dbReference>
<dbReference type="SUPFAM" id="SSF63817">
    <property type="entry name" value="Sortase"/>
    <property type="match status" value="1"/>
</dbReference>
<dbReference type="HOGENOM" id="CLU_062592_5_1_11"/>
<keyword evidence="3" id="KW-1185">Reference proteome</keyword>
<dbReference type="KEGG" id="bcv:Bcav_3472"/>
<dbReference type="GO" id="GO:0016787">
    <property type="term" value="F:hydrolase activity"/>
    <property type="evidence" value="ECO:0007669"/>
    <property type="project" value="UniProtKB-KW"/>
</dbReference>
<organism evidence="2 3">
    <name type="scientific">Beutenbergia cavernae (strain ATCC BAA-8 / DSM 12333 / CCUG 43141 / JCM 11478 / NBRC 16432 / NCIMB 13614 / HKI 0122)</name>
    <dbReference type="NCBI Taxonomy" id="471853"/>
    <lineage>
        <taxon>Bacteria</taxon>
        <taxon>Bacillati</taxon>
        <taxon>Actinomycetota</taxon>
        <taxon>Actinomycetes</taxon>
        <taxon>Micrococcales</taxon>
        <taxon>Beutenbergiaceae</taxon>
        <taxon>Beutenbergia</taxon>
    </lineage>
</organism>
<protein>
    <submittedName>
        <fullName evidence="2">Peptidase C60 sortase A and B</fullName>
    </submittedName>
</protein>
<dbReference type="EMBL" id="CP001618">
    <property type="protein sequence ID" value="ACQ81714.1"/>
    <property type="molecule type" value="Genomic_DNA"/>
</dbReference>
<keyword evidence="1" id="KW-0378">Hydrolase</keyword>
<dbReference type="CDD" id="cd05829">
    <property type="entry name" value="Sortase_F"/>
    <property type="match status" value="1"/>
</dbReference>
<gene>
    <name evidence="2" type="ordered locus">Bcav_3472</name>
</gene>
<dbReference type="Pfam" id="PF04203">
    <property type="entry name" value="Sortase"/>
    <property type="match status" value="1"/>
</dbReference>
<dbReference type="STRING" id="471853.Bcav_3472"/>
<name>C5C289_BEUC1</name>
<evidence type="ECO:0000256" key="1">
    <source>
        <dbReference type="ARBA" id="ARBA00022801"/>
    </source>
</evidence>
<dbReference type="InterPro" id="IPR023365">
    <property type="entry name" value="Sortase_dom-sf"/>
</dbReference>
<reference evidence="2 3" key="1">
    <citation type="journal article" date="2009" name="Stand. Genomic Sci.">
        <title>Complete genome sequence of Beutenbergia cavernae type strain (HKI 0122).</title>
        <authorList>
            <person name="Land M."/>
            <person name="Pukall R."/>
            <person name="Abt B."/>
            <person name="Goker M."/>
            <person name="Rohde M."/>
            <person name="Glavina Del Rio T."/>
            <person name="Tice H."/>
            <person name="Copeland A."/>
            <person name="Cheng J.F."/>
            <person name="Lucas S."/>
            <person name="Chen F."/>
            <person name="Nolan M."/>
            <person name="Bruce D."/>
            <person name="Goodwin L."/>
            <person name="Pitluck S."/>
            <person name="Ivanova N."/>
            <person name="Mavromatis K."/>
            <person name="Ovchinnikova G."/>
            <person name="Pati A."/>
            <person name="Chen A."/>
            <person name="Palaniappan K."/>
            <person name="Hauser L."/>
            <person name="Chang Y.J."/>
            <person name="Jefferies C.C."/>
            <person name="Saunders E."/>
            <person name="Brettin T."/>
            <person name="Detter J.C."/>
            <person name="Han C."/>
            <person name="Chain P."/>
            <person name="Bristow J."/>
            <person name="Eisen J.A."/>
            <person name="Markowitz V."/>
            <person name="Hugenholtz P."/>
            <person name="Kyrpides N.C."/>
            <person name="Klenk H.P."/>
            <person name="Lapidus A."/>
        </authorList>
    </citation>
    <scope>NUCLEOTIDE SEQUENCE [LARGE SCALE GENOMIC DNA]</scope>
    <source>
        <strain evidence="3">ATCC BAA-8 / DSM 12333 / NBRC 16432</strain>
    </source>
</reference>
<accession>C5C289</accession>
<sequence>MLDRADDAAAPVRVTVDELEIAVPVDPVGVAPDGQVEVPPDALRAGWYRFGPAPSEAGSSVIVAHAGSYITPFGPFSTLTDAEPGMRIDVELDDGTAASFTVTAVELLEKDGLDLGPYFVRSGPPHLILITCGGVWDDSAQSYLSNVLVTATLSGI</sequence>
<dbReference type="eggNOG" id="COG3764">
    <property type="taxonomic scope" value="Bacteria"/>
</dbReference>
<dbReference type="AlphaFoldDB" id="C5C289"/>
<dbReference type="Proteomes" id="UP000007962">
    <property type="component" value="Chromosome"/>
</dbReference>
<dbReference type="InterPro" id="IPR005754">
    <property type="entry name" value="Sortase"/>
</dbReference>
<dbReference type="Gene3D" id="2.40.260.10">
    <property type="entry name" value="Sortase"/>
    <property type="match status" value="1"/>
</dbReference>
<proteinExistence type="predicted"/>
<dbReference type="RefSeq" id="WP_015883951.1">
    <property type="nucleotide sequence ID" value="NC_012669.1"/>
</dbReference>